<comment type="caution">
    <text evidence="3">The sequence shown here is derived from an EMBL/GenBank/DDBJ whole genome shotgun (WGS) entry which is preliminary data.</text>
</comment>
<dbReference type="SUPFAM" id="SSF53098">
    <property type="entry name" value="Ribonuclease H-like"/>
    <property type="match status" value="1"/>
</dbReference>
<dbReference type="InterPro" id="IPR006641">
    <property type="entry name" value="YqgF/RNaseH-like_dom"/>
</dbReference>
<dbReference type="InterPro" id="IPR003029">
    <property type="entry name" value="S1_domain"/>
</dbReference>
<dbReference type="SUPFAM" id="SSF50249">
    <property type="entry name" value="Nucleic acid-binding proteins"/>
    <property type="match status" value="1"/>
</dbReference>
<dbReference type="Gene3D" id="3.30.420.140">
    <property type="entry name" value="YqgF/RNase H-like domain"/>
    <property type="match status" value="1"/>
</dbReference>
<dbReference type="Pfam" id="PF09371">
    <property type="entry name" value="Tex_N"/>
    <property type="match status" value="1"/>
</dbReference>
<dbReference type="Gene3D" id="1.10.10.650">
    <property type="entry name" value="RuvA domain 2-like"/>
    <property type="match status" value="1"/>
</dbReference>
<dbReference type="SUPFAM" id="SSF47781">
    <property type="entry name" value="RuvA domain 2-like"/>
    <property type="match status" value="2"/>
</dbReference>
<dbReference type="Pfam" id="PF16921">
    <property type="entry name" value="Tex_YqgF"/>
    <property type="match status" value="1"/>
</dbReference>
<dbReference type="InterPro" id="IPR012340">
    <property type="entry name" value="NA-bd_OB-fold"/>
</dbReference>
<feature type="compositionally biased region" description="Low complexity" evidence="1">
    <location>
        <begin position="758"/>
        <end position="772"/>
    </location>
</feature>
<feature type="region of interest" description="Disordered" evidence="1">
    <location>
        <begin position="725"/>
        <end position="772"/>
    </location>
</feature>
<dbReference type="InterPro" id="IPR010994">
    <property type="entry name" value="RuvA_2-like"/>
</dbReference>
<feature type="domain" description="S1 motif" evidence="2">
    <location>
        <begin position="655"/>
        <end position="724"/>
    </location>
</feature>
<dbReference type="InterPro" id="IPR018974">
    <property type="entry name" value="Tex-like_N"/>
</dbReference>
<dbReference type="InterPro" id="IPR023319">
    <property type="entry name" value="Tex-like_HTH_dom_sf"/>
</dbReference>
<keyword evidence="4" id="KW-1185">Reference proteome</keyword>
<dbReference type="Pfam" id="PF12836">
    <property type="entry name" value="HHH_3"/>
    <property type="match status" value="1"/>
</dbReference>
<dbReference type="InterPro" id="IPR050437">
    <property type="entry name" value="Ribos_protein_bS1-like"/>
</dbReference>
<dbReference type="Gene3D" id="1.10.150.310">
    <property type="entry name" value="Tex RuvX-like domain-like"/>
    <property type="match status" value="1"/>
</dbReference>
<dbReference type="InterPro" id="IPR037027">
    <property type="entry name" value="YqgF/RNaseH-like_dom_sf"/>
</dbReference>
<dbReference type="PANTHER" id="PTHR10724:SF10">
    <property type="entry name" value="S1 RNA-BINDING DOMAIN-CONTAINING PROTEIN 1"/>
    <property type="match status" value="1"/>
</dbReference>
<dbReference type="Pfam" id="PF22706">
    <property type="entry name" value="Tex_central_region"/>
    <property type="match status" value="1"/>
</dbReference>
<dbReference type="InterPro" id="IPR032639">
    <property type="entry name" value="Tex_YqgF"/>
</dbReference>
<accession>A0ABT3JY46</accession>
<dbReference type="SUPFAM" id="SSF158832">
    <property type="entry name" value="Tex N-terminal region-like"/>
    <property type="match status" value="1"/>
</dbReference>
<proteinExistence type="predicted"/>
<dbReference type="InterPro" id="IPR044146">
    <property type="entry name" value="S1_Tex"/>
</dbReference>
<dbReference type="InterPro" id="IPR012337">
    <property type="entry name" value="RNaseH-like_sf"/>
</dbReference>
<dbReference type="InterPro" id="IPR055179">
    <property type="entry name" value="Tex-like_central_region"/>
</dbReference>
<evidence type="ECO:0000256" key="1">
    <source>
        <dbReference type="SAM" id="MobiDB-lite"/>
    </source>
</evidence>
<dbReference type="InterPro" id="IPR023323">
    <property type="entry name" value="Tex-like_dom_sf"/>
</dbReference>
<dbReference type="PANTHER" id="PTHR10724">
    <property type="entry name" value="30S RIBOSOMAL PROTEIN S1"/>
    <property type="match status" value="1"/>
</dbReference>
<name>A0ABT3JY46_9XANT</name>
<evidence type="ECO:0000313" key="3">
    <source>
        <dbReference type="EMBL" id="MCW4473393.1"/>
    </source>
</evidence>
<dbReference type="EMBL" id="JAPCHY010000011">
    <property type="protein sequence ID" value="MCW4473393.1"/>
    <property type="molecule type" value="Genomic_DNA"/>
</dbReference>
<dbReference type="RefSeq" id="WP_265128383.1">
    <property type="nucleotide sequence ID" value="NZ_JAPCHY010000011.1"/>
</dbReference>
<feature type="compositionally biased region" description="Basic and acidic residues" evidence="1">
    <location>
        <begin position="734"/>
        <end position="750"/>
    </location>
</feature>
<reference evidence="3 4" key="1">
    <citation type="submission" date="2022-10" db="EMBL/GenBank/DDBJ databases">
        <title>Xanthomonas sp. H13-6.</title>
        <authorList>
            <person name="Liu X."/>
            <person name="Deng Z."/>
            <person name="Jiang Y."/>
            <person name="Yu T."/>
            <person name="Ai J."/>
        </authorList>
    </citation>
    <scope>NUCLEOTIDE SEQUENCE [LARGE SCALE GENOMIC DNA]</scope>
    <source>
        <strain evidence="3 4">H13-6</strain>
    </source>
</reference>
<evidence type="ECO:0000259" key="2">
    <source>
        <dbReference type="PROSITE" id="PS50126"/>
    </source>
</evidence>
<dbReference type="Pfam" id="PF17674">
    <property type="entry name" value="HHH_9"/>
    <property type="match status" value="1"/>
</dbReference>
<dbReference type="SMART" id="SM00732">
    <property type="entry name" value="YqgFc"/>
    <property type="match status" value="1"/>
</dbReference>
<dbReference type="Gene3D" id="1.10.3500.10">
    <property type="entry name" value="Tex N-terminal region-like"/>
    <property type="match status" value="1"/>
</dbReference>
<dbReference type="CDD" id="cd05685">
    <property type="entry name" value="S1_Tex"/>
    <property type="match status" value="1"/>
</dbReference>
<dbReference type="Proteomes" id="UP001209922">
    <property type="component" value="Unassembled WGS sequence"/>
</dbReference>
<organism evidence="3 4">
    <name type="scientific">Xanthomonas chitinilytica</name>
    <dbReference type="NCBI Taxonomy" id="2989819"/>
    <lineage>
        <taxon>Bacteria</taxon>
        <taxon>Pseudomonadati</taxon>
        <taxon>Pseudomonadota</taxon>
        <taxon>Gammaproteobacteria</taxon>
        <taxon>Lysobacterales</taxon>
        <taxon>Lysobacteraceae</taxon>
        <taxon>Xanthomonas</taxon>
    </lineage>
</organism>
<protein>
    <submittedName>
        <fullName evidence="3">RNA-binding transcriptional accessory protein</fullName>
    </submittedName>
</protein>
<dbReference type="PROSITE" id="PS50126">
    <property type="entry name" value="S1"/>
    <property type="match status" value="1"/>
</dbReference>
<gene>
    <name evidence="3" type="ORF">OK345_12875</name>
</gene>
<sequence>MLDIKLAQQIAQTIADEIGAQPAQAKAAIALLDEGASVPFIARYRKEVTGGLDDTQLRNLEVRLTYLRELEDRRAAVLASIEEQGKLTDELRGEIAAADTKSRLEDLYLPYKPKRRTRAQIAREAGLEPLADGLLADPSQDPQAFAAGFVDAEKGVADTKAALEGARAILMERWGEDAALVGELRGWLADVGVIRARVAEGKEEEGAKYRDYFEHAESLAKIPSHRLLALFRARREEILFLELDPGSDAEAGHQYAEGRVARNAGVADQGRPADRWLLDACRLTWRARLHMHLLLDLFNQAREKAEAEAIAVFGDNLKDLLLAAPAGPKTVLGLDPGIRTGCKVAVVDATGKLVATETIYPHEPRRQWDQSLHTLKQLCAKHDVELIAIGNGTASRETDKLAGEVIKACNNPKLQKIVVSEAGASVYSASEFAAKEFPNLDVSLRGAVSIARRLQDPLAELVKIEPKAIGVGQYQHDVDQYRLARALDARVEDCVNAVGVYVNTASAALLARVSGLSSTVAENIVRHRDENGPFKRRKDLLKVPRLGDKTFEQCAGFLRIADGDEPLDVSAVHPEAYPVVERIVGSSGRPIKALLGDGSFLRSLKPEQFTDEKFGVPTVRDILKELEKPGRDPRPEFKAARFAEGVEEIKDLRPGMVLEGVVSNVAAFGAFVDIGVHQDGLIHISALSDSFVKDPRDVVKAGDIVKVKVLEVDVARKRIALTRRLDDGPAPARAGEREQRPGNGPRRDGGNRGGRPGGNNARGAISAPPANNALADAFARAKRGS</sequence>
<dbReference type="InterPro" id="IPR041692">
    <property type="entry name" value="HHH_9"/>
</dbReference>
<evidence type="ECO:0000313" key="4">
    <source>
        <dbReference type="Proteomes" id="UP001209922"/>
    </source>
</evidence>
<dbReference type="Gene3D" id="2.40.50.140">
    <property type="entry name" value="Nucleic acid-binding proteins"/>
    <property type="match status" value="1"/>
</dbReference>
<dbReference type="SMART" id="SM00316">
    <property type="entry name" value="S1"/>
    <property type="match status" value="1"/>
</dbReference>
<dbReference type="Pfam" id="PF00575">
    <property type="entry name" value="S1"/>
    <property type="match status" value="1"/>
</dbReference>